<organism evidence="3 4">
    <name type="scientific">Marivibrio halodurans</name>
    <dbReference type="NCBI Taxonomy" id="2039722"/>
    <lineage>
        <taxon>Bacteria</taxon>
        <taxon>Pseudomonadati</taxon>
        <taxon>Pseudomonadota</taxon>
        <taxon>Alphaproteobacteria</taxon>
        <taxon>Rhodospirillales</taxon>
        <taxon>Rhodospirillaceae</taxon>
        <taxon>Marivibrio</taxon>
    </lineage>
</organism>
<dbReference type="GO" id="GO:0005737">
    <property type="term" value="C:cytoplasm"/>
    <property type="evidence" value="ECO:0007669"/>
    <property type="project" value="TreeGrafter"/>
</dbReference>
<reference evidence="3" key="1">
    <citation type="submission" date="2021-04" db="EMBL/GenBank/DDBJ databases">
        <authorList>
            <person name="Zhang D.-C."/>
        </authorList>
    </citation>
    <scope>NUCLEOTIDE SEQUENCE</scope>
    <source>
        <strain evidence="3">CGMCC 1.15697</strain>
    </source>
</reference>
<protein>
    <submittedName>
        <fullName evidence="3">NAD-dependent epimerase/dehydratase family protein</fullName>
    </submittedName>
</protein>
<dbReference type="Gene3D" id="3.40.50.720">
    <property type="entry name" value="NAD(P)-binding Rossmann-like Domain"/>
    <property type="match status" value="1"/>
</dbReference>
<feature type="compositionally biased region" description="Pro residues" evidence="1">
    <location>
        <begin position="284"/>
        <end position="299"/>
    </location>
</feature>
<dbReference type="InterPro" id="IPR001509">
    <property type="entry name" value="Epimerase_deHydtase"/>
</dbReference>
<evidence type="ECO:0000256" key="1">
    <source>
        <dbReference type="SAM" id="MobiDB-lite"/>
    </source>
</evidence>
<dbReference type="Proteomes" id="UP000672602">
    <property type="component" value="Unassembled WGS sequence"/>
</dbReference>
<evidence type="ECO:0000313" key="4">
    <source>
        <dbReference type="Proteomes" id="UP000672602"/>
    </source>
</evidence>
<feature type="domain" description="NAD-dependent epimerase/dehydratase" evidence="2">
    <location>
        <begin position="4"/>
        <end position="217"/>
    </location>
</feature>
<evidence type="ECO:0000259" key="2">
    <source>
        <dbReference type="Pfam" id="PF01370"/>
    </source>
</evidence>
<dbReference type="AlphaFoldDB" id="A0A8J7V280"/>
<name>A0A8J7V280_9PROT</name>
<dbReference type="PANTHER" id="PTHR48079">
    <property type="entry name" value="PROTEIN YEEZ"/>
    <property type="match status" value="1"/>
</dbReference>
<keyword evidence="4" id="KW-1185">Reference proteome</keyword>
<sequence length="319" mass="32928">MMHILLTGGTGLIGGAVLRALTGFHSVTVLTRDPAGARRPDLAGAAVVSGDLATLDTAVAGMAPFDALIHCAADFAAADMGAAEVPLITALEAGRLPLAPGARVLYTGGVWLYPDGPQIFRDETSPLDPLPAFAWMVDHWRRIADLPHIDAVMIHPGLVFDSAGRGAIAPWIAALEDGRPVPVIGDAGIRWPMVHADDLADLYRRALTGLPRGESVNAVAVSGVPIDAVIRALAARRGVARPVIETVPVSAAVAAEGPAAAGFARSQRIDARKARRDLGWTPCRPVPHLDPPISTPPISTPLGGGPNRGGAALPSLSDA</sequence>
<gene>
    <name evidence="3" type="ORF">KAJ83_06180</name>
</gene>
<proteinExistence type="predicted"/>
<evidence type="ECO:0000313" key="3">
    <source>
        <dbReference type="EMBL" id="MBP5856587.1"/>
    </source>
</evidence>
<dbReference type="RefSeq" id="WP_210681153.1">
    <property type="nucleotide sequence ID" value="NZ_JAGMWN010000002.1"/>
</dbReference>
<dbReference type="InterPro" id="IPR036291">
    <property type="entry name" value="NAD(P)-bd_dom_sf"/>
</dbReference>
<dbReference type="SUPFAM" id="SSF51735">
    <property type="entry name" value="NAD(P)-binding Rossmann-fold domains"/>
    <property type="match status" value="1"/>
</dbReference>
<dbReference type="InterPro" id="IPR051783">
    <property type="entry name" value="NAD(P)-dependent_oxidoreduct"/>
</dbReference>
<dbReference type="EMBL" id="JAGMWN010000002">
    <property type="protein sequence ID" value="MBP5856587.1"/>
    <property type="molecule type" value="Genomic_DNA"/>
</dbReference>
<comment type="caution">
    <text evidence="3">The sequence shown here is derived from an EMBL/GenBank/DDBJ whole genome shotgun (WGS) entry which is preliminary data.</text>
</comment>
<accession>A0A8J7V280</accession>
<dbReference type="GO" id="GO:0004029">
    <property type="term" value="F:aldehyde dehydrogenase (NAD+) activity"/>
    <property type="evidence" value="ECO:0007669"/>
    <property type="project" value="TreeGrafter"/>
</dbReference>
<dbReference type="Pfam" id="PF01370">
    <property type="entry name" value="Epimerase"/>
    <property type="match status" value="1"/>
</dbReference>
<dbReference type="PANTHER" id="PTHR48079:SF6">
    <property type="entry name" value="NAD(P)-BINDING DOMAIN-CONTAINING PROTEIN-RELATED"/>
    <property type="match status" value="1"/>
</dbReference>
<feature type="region of interest" description="Disordered" evidence="1">
    <location>
        <begin position="280"/>
        <end position="319"/>
    </location>
</feature>